<gene>
    <name evidence="1" type="ordered locus">Ppro_1709</name>
</gene>
<evidence type="ECO:0000313" key="1">
    <source>
        <dbReference type="EMBL" id="ABK99321.1"/>
    </source>
</evidence>
<dbReference type="HOGENOM" id="CLU_1633815_0_0_7"/>
<dbReference type="AlphaFoldDB" id="A1APQ1"/>
<sequence length="162" mass="18265">MEDPVKNSTLFFIALMLTACASPIPRAGSIVVNQFASDRYQTNNPSAVTGETVGDISRTSRRFMIERLRAETRMTVVRDCTTGDYELVGHVSKVMSDTKSRWWVFGFGVRQHFELELEAELRRCGTGEIVRTLRIANDGNDMEVVAADSSRDVIRGIRDMKR</sequence>
<reference evidence="1 2" key="1">
    <citation type="submission" date="2006-10" db="EMBL/GenBank/DDBJ databases">
        <title>Complete sequence of chromosome of Pelobacter propionicus DSM 2379.</title>
        <authorList>
            <consortium name="US DOE Joint Genome Institute"/>
            <person name="Copeland A."/>
            <person name="Lucas S."/>
            <person name="Lapidus A."/>
            <person name="Barry K."/>
            <person name="Detter J.C."/>
            <person name="Glavina del Rio T."/>
            <person name="Hammon N."/>
            <person name="Israni S."/>
            <person name="Dalin E."/>
            <person name="Tice H."/>
            <person name="Pitluck S."/>
            <person name="Saunders E."/>
            <person name="Brettin T."/>
            <person name="Bruce D."/>
            <person name="Han C."/>
            <person name="Tapia R."/>
            <person name="Schmutz J."/>
            <person name="Larimer F."/>
            <person name="Land M."/>
            <person name="Hauser L."/>
            <person name="Kyrpides N."/>
            <person name="Kim E."/>
            <person name="Lovley D."/>
            <person name="Richardson P."/>
        </authorList>
    </citation>
    <scope>NUCLEOTIDE SEQUENCE [LARGE SCALE GENOMIC DNA]</scope>
    <source>
        <strain evidence="2">DSM 2379 / NBRC 103807 / OttBd1</strain>
    </source>
</reference>
<evidence type="ECO:0008006" key="3">
    <source>
        <dbReference type="Google" id="ProtNLM"/>
    </source>
</evidence>
<protein>
    <recommendedName>
        <fullName evidence="3">Lipoprotein</fullName>
    </recommendedName>
</protein>
<dbReference type="STRING" id="338966.Ppro_1709"/>
<dbReference type="KEGG" id="ppd:Ppro_1709"/>
<organism evidence="1 2">
    <name type="scientific">Pelobacter propionicus (strain DSM 2379 / NBRC 103807 / OttBd1)</name>
    <dbReference type="NCBI Taxonomy" id="338966"/>
    <lineage>
        <taxon>Bacteria</taxon>
        <taxon>Pseudomonadati</taxon>
        <taxon>Thermodesulfobacteriota</taxon>
        <taxon>Desulfuromonadia</taxon>
        <taxon>Desulfuromonadales</taxon>
        <taxon>Desulfuromonadaceae</taxon>
        <taxon>Pelobacter</taxon>
    </lineage>
</organism>
<proteinExistence type="predicted"/>
<keyword evidence="2" id="KW-1185">Reference proteome</keyword>
<evidence type="ECO:0000313" key="2">
    <source>
        <dbReference type="Proteomes" id="UP000006732"/>
    </source>
</evidence>
<dbReference type="PROSITE" id="PS51257">
    <property type="entry name" value="PROKAR_LIPOPROTEIN"/>
    <property type="match status" value="1"/>
</dbReference>
<dbReference type="Proteomes" id="UP000006732">
    <property type="component" value="Chromosome"/>
</dbReference>
<name>A1APQ1_PELPD</name>
<dbReference type="EMBL" id="CP000482">
    <property type="protein sequence ID" value="ABK99321.1"/>
    <property type="molecule type" value="Genomic_DNA"/>
</dbReference>
<accession>A1APQ1</accession>